<sequence length="781" mass="90013">MKLTDRIFVKFFYKKIKIIIQRSYKKGYSQGKDKGYRKGHDDGVLKYHIRREIDTFSMSAIDNSIYGPENIGVTRELEQLMIEKVRVATKAGIISSPSPSQWEMIFSDHPATCVVAGAGSGKSTTLILRVVFMHFYLKIPLNKITVISFTKKSCEELSEKLNKVFTFWDEGHDKESVNSLVSTFHSLIYRFSLNSMPGISVFDFLGEHKNENESALEISLGKKNNEQIDILKSVYTELYNNNKEFKICIDKLVDFSITSSSSSSSSDEKEQRSWLINYAAERDLALTKKINDLWSKDGKWPIEGIVPGPVKCFHVNGNIFYANGYVEHNKMPVFLSGNIGSKKLFDGNDSFDPHETDPKKKVLLSTAISIKNKIVAGYNNRISIFINSNDKLNSVNNFLRTFKTGESPSNFSIKLHGELNSTNILELLYDQGSFIESLGKEVVTTISNITLFREKGIEYYFAKALALFWPLFEETIHKNNIMTFNRMFIMFSDELVLQQRRDLFKNKYVRFENLLVDEFQDISPQIANWLRAIHKENAILSRRPTIMAIGDDWQSIYSWRGSSPDIFMNFSEFFPVHKSLGKHKTVFMMENYRSDAAILNDAEKMMALVKGKIIKESISCRKPDGDEHGVYCYGYDDKKDDNSWKNKAIQLIYEQLNMVKNQKHKDKTHIIVLSRTNNTLKEIRDFYIERYGSIKGINFLTIHKAKGLQGEVCVIFDDSKAHIGHILRNEVYKQIPYFKYSYDQAMIDESYRLAYVAITRGIKRVFWFAPKGSDGAFSHFR</sequence>
<evidence type="ECO:0000313" key="12">
    <source>
        <dbReference type="EMBL" id="HAD8212274.1"/>
    </source>
</evidence>
<dbReference type="EMBL" id="DAAPXT010000002">
    <property type="protein sequence ID" value="HAD8070476.1"/>
    <property type="molecule type" value="Genomic_DNA"/>
</dbReference>
<dbReference type="GO" id="GO:0016787">
    <property type="term" value="F:hydrolase activity"/>
    <property type="evidence" value="ECO:0007669"/>
    <property type="project" value="UniProtKB-UniRule"/>
</dbReference>
<evidence type="ECO:0000313" key="9">
    <source>
        <dbReference type="EMBL" id="HAD8056717.1"/>
    </source>
</evidence>
<dbReference type="EMBL" id="DAAPZD010000002">
    <property type="protein sequence ID" value="HAD8286076.1"/>
    <property type="molecule type" value="Genomic_DNA"/>
</dbReference>
<evidence type="ECO:0000256" key="4">
    <source>
        <dbReference type="ARBA" id="ARBA00022840"/>
    </source>
</evidence>
<keyword evidence="4 5" id="KW-0067">ATP-binding</keyword>
<protein>
    <recommendedName>
        <fullName evidence="6">UvrD-like helicase ATP-binding domain-containing protein</fullName>
    </recommendedName>
</protein>
<dbReference type="SUPFAM" id="SSF52540">
    <property type="entry name" value="P-loop containing nucleoside triphosphate hydrolases"/>
    <property type="match status" value="1"/>
</dbReference>
<evidence type="ECO:0000256" key="5">
    <source>
        <dbReference type="PROSITE-ProRule" id="PRU00560"/>
    </source>
</evidence>
<reference evidence="15" key="2">
    <citation type="submission" date="2019-01" db="EMBL/GenBank/DDBJ databases">
        <authorList>
            <consortium name="NCBI Pathogen Detection Project"/>
        </authorList>
    </citation>
    <scope>NUCLEOTIDE SEQUENCE</scope>
    <source>
        <strain evidence="8">R15.2697</strain>
        <strain evidence="7">R16.4304</strain>
        <strain evidence="11">R17.0132</strain>
        <strain evidence="10">R17.3086</strain>
        <strain evidence="12">R17.3110</strain>
        <strain evidence="15">R17.3140</strain>
        <strain evidence="13">R17.3154</strain>
        <strain evidence="9">R17.3160</strain>
        <strain evidence="16">R17.3161</strain>
        <strain evidence="14">R17.3203</strain>
        <strain evidence="17">R17.3211</strain>
        <strain evidence="18">R17.4426</strain>
    </source>
</reference>
<organism evidence="15">
    <name type="scientific">Salmonella enterica</name>
    <name type="common">Salmonella choleraesuis</name>
    <dbReference type="NCBI Taxonomy" id="28901"/>
    <lineage>
        <taxon>Bacteria</taxon>
        <taxon>Pseudomonadati</taxon>
        <taxon>Pseudomonadota</taxon>
        <taxon>Gammaproteobacteria</taxon>
        <taxon>Enterobacterales</taxon>
        <taxon>Enterobacteriaceae</taxon>
        <taxon>Salmonella</taxon>
    </lineage>
</organism>
<dbReference type="EMBL" id="DAAPZV010000002">
    <property type="protein sequence ID" value="HAD8395884.1"/>
    <property type="molecule type" value="Genomic_DNA"/>
</dbReference>
<dbReference type="Gene3D" id="3.40.50.300">
    <property type="entry name" value="P-loop containing nucleotide triphosphate hydrolases"/>
    <property type="match status" value="3"/>
</dbReference>
<evidence type="ECO:0000313" key="14">
    <source>
        <dbReference type="EMBL" id="HAD8272310.1"/>
    </source>
</evidence>
<dbReference type="GO" id="GO:0000725">
    <property type="term" value="P:recombinational repair"/>
    <property type="evidence" value="ECO:0007669"/>
    <property type="project" value="TreeGrafter"/>
</dbReference>
<dbReference type="EMBL" id="DAAPXB010000002">
    <property type="protein sequence ID" value="HAD8056717.1"/>
    <property type="molecule type" value="Genomic_DNA"/>
</dbReference>
<dbReference type="EMBL" id="DAAPXU010000002">
    <property type="protein sequence ID" value="HAD8039039.1"/>
    <property type="molecule type" value="Genomic_DNA"/>
</dbReference>
<dbReference type="EMBL" id="DAAPZL010000002">
    <property type="protein sequence ID" value="HAD8345280.1"/>
    <property type="molecule type" value="Genomic_DNA"/>
</dbReference>
<dbReference type="EMBL" id="DAAPYN010000002">
    <property type="protein sequence ID" value="HAD8249152.1"/>
    <property type="molecule type" value="Genomic_DNA"/>
</dbReference>
<dbReference type="EMBL" id="DAAPYD010000002">
    <property type="protein sequence ID" value="HAD8184196.1"/>
    <property type="molecule type" value="Genomic_DNA"/>
</dbReference>
<gene>
    <name evidence="16" type="ORF">G1168_11965</name>
    <name evidence="11" type="ORF">G1169_11970</name>
    <name evidence="8" type="ORF">G1184_12190</name>
    <name evidence="14" type="ORF">G1190_11965</name>
    <name evidence="15" type="ORF">G1191_11965</name>
    <name evidence="12" type="ORF">G1193_11965</name>
    <name evidence="9" type="ORF">G1198_11970</name>
    <name evidence="13" type="ORF">G1201_11965</name>
    <name evidence="10" type="ORF">G1215_11965</name>
    <name evidence="18" type="ORF">G1221_11955</name>
    <name evidence="17" type="ORF">G1228_11965</name>
    <name evidence="7" type="ORF">GYJ74_09595</name>
</gene>
<dbReference type="InterPro" id="IPR027417">
    <property type="entry name" value="P-loop_NTPase"/>
</dbReference>
<dbReference type="EMBL" id="DAAPYH010000002">
    <property type="protein sequence ID" value="HAD8212274.1"/>
    <property type="molecule type" value="Genomic_DNA"/>
</dbReference>
<dbReference type="InterPro" id="IPR000212">
    <property type="entry name" value="DNA_helicase_UvrD/REP"/>
</dbReference>
<evidence type="ECO:0000313" key="15">
    <source>
        <dbReference type="EMBL" id="HAD8286076.1"/>
    </source>
</evidence>
<feature type="binding site" evidence="5">
    <location>
        <begin position="116"/>
        <end position="123"/>
    </location>
    <ligand>
        <name>ATP</name>
        <dbReference type="ChEBI" id="CHEBI:30616"/>
    </ligand>
</feature>
<dbReference type="PROSITE" id="PS51198">
    <property type="entry name" value="UVRD_HELICASE_ATP_BIND"/>
    <property type="match status" value="1"/>
</dbReference>
<dbReference type="AlphaFoldDB" id="A0A721GG63"/>
<name>A0A721GG63_SALER</name>
<dbReference type="PANTHER" id="PTHR11070:SF63">
    <property type="entry name" value="DNA HELICASE IV"/>
    <property type="match status" value="1"/>
</dbReference>
<dbReference type="GO" id="GO:0043138">
    <property type="term" value="F:3'-5' DNA helicase activity"/>
    <property type="evidence" value="ECO:0007669"/>
    <property type="project" value="UniProtKB-EC"/>
</dbReference>
<evidence type="ECO:0000313" key="18">
    <source>
        <dbReference type="EMBL" id="HAD8423184.1"/>
    </source>
</evidence>
<dbReference type="PANTHER" id="PTHR11070">
    <property type="entry name" value="UVRD / RECB / PCRA DNA HELICASE FAMILY MEMBER"/>
    <property type="match status" value="1"/>
</dbReference>
<evidence type="ECO:0000313" key="7">
    <source>
        <dbReference type="EMBL" id="HAB6972288.1"/>
    </source>
</evidence>
<keyword evidence="2 5" id="KW-0378">Hydrolase</keyword>
<dbReference type="InterPro" id="IPR014016">
    <property type="entry name" value="UvrD-like_ATP-bd"/>
</dbReference>
<evidence type="ECO:0000313" key="8">
    <source>
        <dbReference type="EMBL" id="HAD8039039.1"/>
    </source>
</evidence>
<comment type="caution">
    <text evidence="15">The sequence shown here is derived from an EMBL/GenBank/DDBJ whole genome shotgun (WGS) entry which is preliminary data.</text>
</comment>
<dbReference type="Pfam" id="PF00580">
    <property type="entry name" value="UvrD-helicase"/>
    <property type="match status" value="2"/>
</dbReference>
<evidence type="ECO:0000313" key="13">
    <source>
        <dbReference type="EMBL" id="HAD8249152.1"/>
    </source>
</evidence>
<evidence type="ECO:0000259" key="6">
    <source>
        <dbReference type="PROSITE" id="PS51198"/>
    </source>
</evidence>
<feature type="domain" description="UvrD-like helicase ATP-binding" evidence="6">
    <location>
        <begin position="95"/>
        <end position="595"/>
    </location>
</feature>
<reference evidence="15" key="1">
    <citation type="journal article" date="2018" name="Genome Biol.">
        <title>SKESA: strategic k-mer extension for scrupulous assemblies.</title>
        <authorList>
            <person name="Souvorov A."/>
            <person name="Agarwala R."/>
            <person name="Lipman D.J."/>
        </authorList>
    </citation>
    <scope>NUCLEOTIDE SEQUENCE</scope>
    <source>
        <strain evidence="8">R15.2697</strain>
        <strain evidence="7">R16.4304</strain>
        <strain evidence="11">R17.0132</strain>
        <strain evidence="10">R17.3086</strain>
        <strain evidence="12">R17.3110</strain>
        <strain evidence="15">R17.3140</strain>
        <strain evidence="13">R17.3154</strain>
        <strain evidence="9">R17.3160</strain>
        <strain evidence="16">R17.3161</strain>
        <strain evidence="14">R17.3203</strain>
        <strain evidence="17">R17.3211</strain>
        <strain evidence="18">R17.4426</strain>
    </source>
</reference>
<evidence type="ECO:0000313" key="17">
    <source>
        <dbReference type="EMBL" id="HAD8395884.1"/>
    </source>
</evidence>
<evidence type="ECO:0000256" key="3">
    <source>
        <dbReference type="ARBA" id="ARBA00022806"/>
    </source>
</evidence>
<proteinExistence type="predicted"/>
<keyword evidence="1 5" id="KW-0547">Nucleotide-binding</keyword>
<evidence type="ECO:0000313" key="11">
    <source>
        <dbReference type="EMBL" id="HAD8184196.1"/>
    </source>
</evidence>
<dbReference type="EMBL" id="DAAPZH010000002">
    <property type="protein sequence ID" value="HAD8272310.1"/>
    <property type="molecule type" value="Genomic_DNA"/>
</dbReference>
<dbReference type="GO" id="GO:0005524">
    <property type="term" value="F:ATP binding"/>
    <property type="evidence" value="ECO:0007669"/>
    <property type="project" value="UniProtKB-UniRule"/>
</dbReference>
<evidence type="ECO:0000256" key="1">
    <source>
        <dbReference type="ARBA" id="ARBA00022741"/>
    </source>
</evidence>
<dbReference type="GO" id="GO:0003677">
    <property type="term" value="F:DNA binding"/>
    <property type="evidence" value="ECO:0007669"/>
    <property type="project" value="InterPro"/>
</dbReference>
<evidence type="ECO:0000313" key="16">
    <source>
        <dbReference type="EMBL" id="HAD8345280.1"/>
    </source>
</evidence>
<dbReference type="EMBL" id="DAAPZZ010000003">
    <property type="protein sequence ID" value="HAD8423184.1"/>
    <property type="molecule type" value="Genomic_DNA"/>
</dbReference>
<evidence type="ECO:0000313" key="10">
    <source>
        <dbReference type="EMBL" id="HAD8070476.1"/>
    </source>
</evidence>
<keyword evidence="3 5" id="KW-0347">Helicase</keyword>
<dbReference type="EMBL" id="DAAHPP010000002">
    <property type="protein sequence ID" value="HAB6972288.1"/>
    <property type="molecule type" value="Genomic_DNA"/>
</dbReference>
<accession>A0A721GG63</accession>
<evidence type="ECO:0000256" key="2">
    <source>
        <dbReference type="ARBA" id="ARBA00022801"/>
    </source>
</evidence>